<dbReference type="AlphaFoldDB" id="A0A066YSF0"/>
<evidence type="ECO:0000256" key="8">
    <source>
        <dbReference type="ARBA" id="ARBA00075111"/>
    </source>
</evidence>
<dbReference type="InterPro" id="IPR011880">
    <property type="entry name" value="PA_CoA_ligase"/>
</dbReference>
<keyword evidence="14" id="KW-1185">Reference proteome</keyword>
<comment type="subunit">
    <text evidence="1">Monomer.</text>
</comment>
<dbReference type="InterPro" id="IPR028154">
    <property type="entry name" value="AMP-dep_Lig_C"/>
</dbReference>
<dbReference type="SUPFAM" id="SSF56801">
    <property type="entry name" value="Acetyl-CoA synthetase-like"/>
    <property type="match status" value="1"/>
</dbReference>
<accession>A0A066YSF0</accession>
<evidence type="ECO:0000259" key="11">
    <source>
        <dbReference type="Pfam" id="PF00501"/>
    </source>
</evidence>
<evidence type="ECO:0000256" key="3">
    <source>
        <dbReference type="ARBA" id="ARBA00022741"/>
    </source>
</evidence>
<dbReference type="UniPathway" id="UPA00930"/>
<comment type="caution">
    <text evidence="13">The sequence shown here is derived from an EMBL/GenBank/DDBJ whole genome shotgun (WGS) entry which is preliminary data.</text>
</comment>
<feature type="domain" description="AMP-dependent ligase C-terminal" evidence="12">
    <location>
        <begin position="355"/>
        <end position="448"/>
    </location>
</feature>
<dbReference type="PANTHER" id="PTHR43439">
    <property type="entry name" value="PHENYLACETATE-COENZYME A LIGASE"/>
    <property type="match status" value="1"/>
</dbReference>
<comment type="function">
    <text evidence="9">Catalyzes the activation of phenylacetic acid (PA) to phenylacetyl-CoA (PA-CoA).</text>
</comment>
<feature type="region of interest" description="Disordered" evidence="10">
    <location>
        <begin position="1"/>
        <end position="31"/>
    </location>
</feature>
<dbReference type="HOGENOM" id="CLU_035301_1_1_11"/>
<dbReference type="GO" id="GO:0047475">
    <property type="term" value="F:phenylacetate-CoA ligase activity"/>
    <property type="evidence" value="ECO:0007669"/>
    <property type="project" value="UniProtKB-EC"/>
</dbReference>
<evidence type="ECO:0000256" key="9">
    <source>
        <dbReference type="PIRNR" id="PIRNR006444"/>
    </source>
</evidence>
<evidence type="ECO:0000256" key="2">
    <source>
        <dbReference type="ARBA" id="ARBA00022598"/>
    </source>
</evidence>
<proteinExistence type="inferred from homology"/>
<dbReference type="PANTHER" id="PTHR43439:SF1">
    <property type="entry name" value="PHENYLACETATE-COENZYME A LIGASE"/>
    <property type="match status" value="1"/>
</dbReference>
<dbReference type="InterPro" id="IPR051414">
    <property type="entry name" value="Adenylate-forming_Reductase"/>
</dbReference>
<dbReference type="Gene3D" id="3.30.300.30">
    <property type="match status" value="1"/>
</dbReference>
<dbReference type="Pfam" id="PF00501">
    <property type="entry name" value="AMP-binding"/>
    <property type="match status" value="1"/>
</dbReference>
<dbReference type="RefSeq" id="WP_035869451.1">
    <property type="nucleotide sequence ID" value="NZ_KK853997.1"/>
</dbReference>
<evidence type="ECO:0000256" key="5">
    <source>
        <dbReference type="ARBA" id="ARBA00061566"/>
    </source>
</evidence>
<dbReference type="InterPro" id="IPR049623">
    <property type="entry name" value="PA_CoA_lig_proteobact_actino"/>
</dbReference>
<feature type="domain" description="AMP-dependent synthetase/ligase" evidence="11">
    <location>
        <begin position="112"/>
        <end position="307"/>
    </location>
</feature>
<dbReference type="InterPro" id="IPR045851">
    <property type="entry name" value="AMP-bd_C_sf"/>
</dbReference>
<gene>
    <name evidence="13" type="ORF">KCH_71100</name>
</gene>
<dbReference type="PIRSF" id="PIRSF006444">
    <property type="entry name" value="PaaK"/>
    <property type="match status" value="1"/>
</dbReference>
<dbReference type="InterPro" id="IPR000873">
    <property type="entry name" value="AMP-dep_synth/lig_dom"/>
</dbReference>
<evidence type="ECO:0000256" key="10">
    <source>
        <dbReference type="SAM" id="MobiDB-lite"/>
    </source>
</evidence>
<evidence type="ECO:0000259" key="12">
    <source>
        <dbReference type="Pfam" id="PF14535"/>
    </source>
</evidence>
<dbReference type="eggNOG" id="COG1541">
    <property type="taxonomic scope" value="Bacteria"/>
</dbReference>
<dbReference type="Pfam" id="PF14535">
    <property type="entry name" value="AMP-binding_C_2"/>
    <property type="match status" value="1"/>
</dbReference>
<dbReference type="GO" id="GO:0010124">
    <property type="term" value="P:phenylacetate catabolic process"/>
    <property type="evidence" value="ECO:0007669"/>
    <property type="project" value="UniProtKB-UniRule"/>
</dbReference>
<organism evidence="13 14">
    <name type="scientific">Kitasatospora cheerisanensis KCTC 2395</name>
    <dbReference type="NCBI Taxonomy" id="1348663"/>
    <lineage>
        <taxon>Bacteria</taxon>
        <taxon>Bacillati</taxon>
        <taxon>Actinomycetota</taxon>
        <taxon>Actinomycetes</taxon>
        <taxon>Kitasatosporales</taxon>
        <taxon>Streptomycetaceae</taxon>
        <taxon>Kitasatospora</taxon>
    </lineage>
</organism>
<protein>
    <recommendedName>
        <fullName evidence="7 9">Phenylacetate-coenzyme A ligase</fullName>
        <ecNumber evidence="6 9">6.2.1.30</ecNumber>
    </recommendedName>
    <alternativeName>
        <fullName evidence="8 9">Phenylacetyl-CoA ligase</fullName>
    </alternativeName>
</protein>
<comment type="pathway">
    <text evidence="4 9">Aromatic compound metabolism; phenylacetate degradation.</text>
</comment>
<dbReference type="Proteomes" id="UP000027178">
    <property type="component" value="Unassembled WGS sequence"/>
</dbReference>
<evidence type="ECO:0000256" key="1">
    <source>
        <dbReference type="ARBA" id="ARBA00011245"/>
    </source>
</evidence>
<dbReference type="Gene3D" id="3.40.50.12780">
    <property type="entry name" value="N-terminal domain of ligase-like"/>
    <property type="match status" value="1"/>
</dbReference>
<evidence type="ECO:0000313" key="14">
    <source>
        <dbReference type="Proteomes" id="UP000027178"/>
    </source>
</evidence>
<name>A0A066YSF0_9ACTN</name>
<evidence type="ECO:0000313" key="13">
    <source>
        <dbReference type="EMBL" id="KDN81016.1"/>
    </source>
</evidence>
<comment type="catalytic activity">
    <reaction evidence="9">
        <text>2-phenylacetate + ATP + CoA = phenylacetyl-CoA + AMP + diphosphate</text>
        <dbReference type="Rhea" id="RHEA:20956"/>
        <dbReference type="ChEBI" id="CHEBI:18401"/>
        <dbReference type="ChEBI" id="CHEBI:30616"/>
        <dbReference type="ChEBI" id="CHEBI:33019"/>
        <dbReference type="ChEBI" id="CHEBI:57287"/>
        <dbReference type="ChEBI" id="CHEBI:57390"/>
        <dbReference type="ChEBI" id="CHEBI:456215"/>
        <dbReference type="EC" id="6.2.1.30"/>
    </reaction>
</comment>
<dbReference type="GO" id="GO:0000166">
    <property type="term" value="F:nucleotide binding"/>
    <property type="evidence" value="ECO:0007669"/>
    <property type="project" value="UniProtKB-KW"/>
</dbReference>
<dbReference type="OrthoDB" id="580775at2"/>
<feature type="compositionally biased region" description="Low complexity" evidence="10">
    <location>
        <begin position="1"/>
        <end position="14"/>
    </location>
</feature>
<dbReference type="EC" id="6.2.1.30" evidence="6 9"/>
<sequence length="450" mass="50082">MSTTTGTARSAGGPRRLGDALPNGLRDEGERLDPEELKALQLTRLRSTLEHAYRNVEFYRRKFDEAGVRPEDCRTLADLVRFPFTTKADLRDNYPFGMFAVPREEVRRIHASSGTTGRPTVVGYTANDLSMWADMVARCIRGAGGRPGDLLHNSYGYGLFTGGLGAHYGAERAGCTVVPASGGMTARQVQIIQDFRPRIIMVTPSYMLTLLDEFERQGIDPRTSSLEIGIFGAEPWTEEMRREIEERLDIHAVDIYGLSEVIGPGVAGECVETKDGLHIWEDHFYPEVVDPLSDEALPEGDSGELVFTSLTKEALPIIRYRTRDLTRLLPGTARPAFRRMEKVTGRCDDMIILRGVNVFPTQIEEIVLRIPALAPHFQLELTRRGRMDHLTVRVEARPDATTDEREAAAAALAKDVKDGVGMTVGVEVVDQDTLERSLGKLRRVVDSRKS</sequence>
<evidence type="ECO:0000256" key="4">
    <source>
        <dbReference type="ARBA" id="ARBA00060591"/>
    </source>
</evidence>
<evidence type="ECO:0000256" key="6">
    <source>
        <dbReference type="ARBA" id="ARBA00066629"/>
    </source>
</evidence>
<dbReference type="InterPro" id="IPR042099">
    <property type="entry name" value="ANL_N_sf"/>
</dbReference>
<keyword evidence="3 9" id="KW-0547">Nucleotide-binding</keyword>
<dbReference type="FunFam" id="3.40.50.12780:FF:000016">
    <property type="entry name" value="Phenylacetate-coenzyme A ligase"/>
    <property type="match status" value="1"/>
</dbReference>
<dbReference type="NCBIfam" id="TIGR02155">
    <property type="entry name" value="PA_CoA_ligase"/>
    <property type="match status" value="1"/>
</dbReference>
<reference evidence="13 14" key="1">
    <citation type="submission" date="2014-05" db="EMBL/GenBank/DDBJ databases">
        <title>Draft Genome Sequence of Kitasatospora cheerisanensis KCTC 2395.</title>
        <authorList>
            <person name="Nam D.H."/>
        </authorList>
    </citation>
    <scope>NUCLEOTIDE SEQUENCE [LARGE SCALE GENOMIC DNA]</scope>
    <source>
        <strain evidence="13 14">KCTC 2395</strain>
    </source>
</reference>
<dbReference type="EMBL" id="JNBY01000155">
    <property type="protein sequence ID" value="KDN81016.1"/>
    <property type="molecule type" value="Genomic_DNA"/>
</dbReference>
<evidence type="ECO:0000256" key="7">
    <source>
        <dbReference type="ARBA" id="ARBA00068695"/>
    </source>
</evidence>
<keyword evidence="2 9" id="KW-0436">Ligase</keyword>
<comment type="similarity">
    <text evidence="5 9">Belongs to the phenylacetyl-CoA ligase family.</text>
</comment>
<dbReference type="CDD" id="cd05913">
    <property type="entry name" value="PaaK"/>
    <property type="match status" value="1"/>
</dbReference>
<dbReference type="PATRIC" id="fig|1348663.4.peg.6879"/>